<dbReference type="EMBL" id="GBRH01175047">
    <property type="protein sequence ID" value="JAE22849.1"/>
    <property type="molecule type" value="Transcribed_RNA"/>
</dbReference>
<reference evidence="1" key="2">
    <citation type="journal article" date="2015" name="Data Brief">
        <title>Shoot transcriptome of the giant reed, Arundo donax.</title>
        <authorList>
            <person name="Barrero R.A."/>
            <person name="Guerrero F.D."/>
            <person name="Moolhuijzen P."/>
            <person name="Goolsby J.A."/>
            <person name="Tidwell J."/>
            <person name="Bellgard S.E."/>
            <person name="Bellgard M.I."/>
        </authorList>
    </citation>
    <scope>NUCLEOTIDE SEQUENCE</scope>
    <source>
        <tissue evidence="1">Shoot tissue taken approximately 20 cm above the soil surface</tissue>
    </source>
</reference>
<protein>
    <submittedName>
        <fullName evidence="1">Uncharacterized protein</fullName>
    </submittedName>
</protein>
<name>A0A0A9GHD7_ARUDO</name>
<reference evidence="1" key="1">
    <citation type="submission" date="2014-09" db="EMBL/GenBank/DDBJ databases">
        <authorList>
            <person name="Magalhaes I.L.F."/>
            <person name="Oliveira U."/>
            <person name="Santos F.R."/>
            <person name="Vidigal T.H.D.A."/>
            <person name="Brescovit A.D."/>
            <person name="Santos A.J."/>
        </authorList>
    </citation>
    <scope>NUCLEOTIDE SEQUENCE</scope>
    <source>
        <tissue evidence="1">Shoot tissue taken approximately 20 cm above the soil surface</tissue>
    </source>
</reference>
<evidence type="ECO:0000313" key="1">
    <source>
        <dbReference type="EMBL" id="JAE22849.1"/>
    </source>
</evidence>
<organism evidence="1">
    <name type="scientific">Arundo donax</name>
    <name type="common">Giant reed</name>
    <name type="synonym">Donax arundinaceus</name>
    <dbReference type="NCBI Taxonomy" id="35708"/>
    <lineage>
        <taxon>Eukaryota</taxon>
        <taxon>Viridiplantae</taxon>
        <taxon>Streptophyta</taxon>
        <taxon>Embryophyta</taxon>
        <taxon>Tracheophyta</taxon>
        <taxon>Spermatophyta</taxon>
        <taxon>Magnoliopsida</taxon>
        <taxon>Liliopsida</taxon>
        <taxon>Poales</taxon>
        <taxon>Poaceae</taxon>
        <taxon>PACMAD clade</taxon>
        <taxon>Arundinoideae</taxon>
        <taxon>Arundineae</taxon>
        <taxon>Arundo</taxon>
    </lineage>
</organism>
<proteinExistence type="predicted"/>
<dbReference type="AlphaFoldDB" id="A0A0A9GHD7"/>
<sequence length="31" mass="3618">MADNRYTSSHFSYAAVSSDQMVKVTPWTYHH</sequence>
<accession>A0A0A9GHD7</accession>